<keyword evidence="1" id="KW-0732">Signal</keyword>
<dbReference type="InterPro" id="IPR050789">
    <property type="entry name" value="Diverse_Enzym_Activities"/>
</dbReference>
<dbReference type="GO" id="GO:0016787">
    <property type="term" value="F:hydrolase activity"/>
    <property type="evidence" value="ECO:0007669"/>
    <property type="project" value="UniProtKB-KW"/>
</dbReference>
<dbReference type="InterPro" id="IPR001466">
    <property type="entry name" value="Beta-lactam-related"/>
</dbReference>
<dbReference type="InterPro" id="IPR012338">
    <property type="entry name" value="Beta-lactam/transpept-like"/>
</dbReference>
<dbReference type="EMBL" id="BSNS01000011">
    <property type="protein sequence ID" value="GLQ55550.1"/>
    <property type="molecule type" value="Genomic_DNA"/>
</dbReference>
<sequence>MNTHTVFVSLRSWTFVLLATIAQPLLASGSAQGSDWQTATPSDMNFAADLPDQLDTALGGDFYDGVHSVVLARGGKLVYERYLSGDDEIFGLTKEGVVFSPERLHDIRSITKSVVGLLYGIALKDGLVPQLDTPLFRAFPEYPDLPRHPRRREILVSHALSMTMGLEWDEMSQPYGEFSNSENAMYRVSDSIRFALDRPISVTAGTVWTYSGGATALLAEIIRRGTAGDLIEFAEEELFRPLGIERFEWITDYNGLPYAAAGLRLRPRDTAKLGQLVLQSGRWNGRQLVPAEWIAISTVSHAEAVDGCSYGYQWWLCQTQGGLKVIEGSGWGGQNLLIVPDLDLVLVVNAGFYGDSEAWMRAYGLLEDVIIPSIRAD</sequence>
<proteinExistence type="predicted"/>
<evidence type="ECO:0000259" key="2">
    <source>
        <dbReference type="Pfam" id="PF00144"/>
    </source>
</evidence>
<feature type="domain" description="Beta-lactamase-related" evidence="2">
    <location>
        <begin position="68"/>
        <end position="348"/>
    </location>
</feature>
<feature type="chain" id="PRO_5046384087" evidence="1">
    <location>
        <begin position="28"/>
        <end position="377"/>
    </location>
</feature>
<name>A0ABQ5W663_9HYPH</name>
<keyword evidence="4" id="KW-1185">Reference proteome</keyword>
<feature type="signal peptide" evidence="1">
    <location>
        <begin position="1"/>
        <end position="27"/>
    </location>
</feature>
<organism evidence="3 4">
    <name type="scientific">Devosia nitrariae</name>
    <dbReference type="NCBI Taxonomy" id="2071872"/>
    <lineage>
        <taxon>Bacteria</taxon>
        <taxon>Pseudomonadati</taxon>
        <taxon>Pseudomonadota</taxon>
        <taxon>Alphaproteobacteria</taxon>
        <taxon>Hyphomicrobiales</taxon>
        <taxon>Devosiaceae</taxon>
        <taxon>Devosia</taxon>
    </lineage>
</organism>
<gene>
    <name evidence="3" type="ORF">GCM10010862_28090</name>
</gene>
<dbReference type="PANTHER" id="PTHR43283">
    <property type="entry name" value="BETA-LACTAMASE-RELATED"/>
    <property type="match status" value="1"/>
</dbReference>
<evidence type="ECO:0000256" key="1">
    <source>
        <dbReference type="SAM" id="SignalP"/>
    </source>
</evidence>
<dbReference type="SUPFAM" id="SSF56601">
    <property type="entry name" value="beta-lactamase/transpeptidase-like"/>
    <property type="match status" value="1"/>
</dbReference>
<keyword evidence="3" id="KW-0378">Hydrolase</keyword>
<evidence type="ECO:0000313" key="3">
    <source>
        <dbReference type="EMBL" id="GLQ55550.1"/>
    </source>
</evidence>
<dbReference type="Proteomes" id="UP001156691">
    <property type="component" value="Unassembled WGS sequence"/>
</dbReference>
<reference evidence="4" key="1">
    <citation type="journal article" date="2019" name="Int. J. Syst. Evol. Microbiol.">
        <title>The Global Catalogue of Microorganisms (GCM) 10K type strain sequencing project: providing services to taxonomists for standard genome sequencing and annotation.</title>
        <authorList>
            <consortium name="The Broad Institute Genomics Platform"/>
            <consortium name="The Broad Institute Genome Sequencing Center for Infectious Disease"/>
            <person name="Wu L."/>
            <person name="Ma J."/>
        </authorList>
    </citation>
    <scope>NUCLEOTIDE SEQUENCE [LARGE SCALE GENOMIC DNA]</scope>
    <source>
        <strain evidence="4">NBRC 112416</strain>
    </source>
</reference>
<dbReference type="RefSeq" id="WP_284340942.1">
    <property type="nucleotide sequence ID" value="NZ_BSNS01000011.1"/>
</dbReference>
<protein>
    <submittedName>
        <fullName evidence="3">Serine hydrolase</fullName>
    </submittedName>
</protein>
<accession>A0ABQ5W663</accession>
<comment type="caution">
    <text evidence="3">The sequence shown here is derived from an EMBL/GenBank/DDBJ whole genome shotgun (WGS) entry which is preliminary data.</text>
</comment>
<dbReference type="PANTHER" id="PTHR43283:SF7">
    <property type="entry name" value="BETA-LACTAMASE-RELATED DOMAIN-CONTAINING PROTEIN"/>
    <property type="match status" value="1"/>
</dbReference>
<dbReference type="Pfam" id="PF00144">
    <property type="entry name" value="Beta-lactamase"/>
    <property type="match status" value="1"/>
</dbReference>
<dbReference type="Gene3D" id="3.40.710.10">
    <property type="entry name" value="DD-peptidase/beta-lactamase superfamily"/>
    <property type="match status" value="1"/>
</dbReference>
<evidence type="ECO:0000313" key="4">
    <source>
        <dbReference type="Proteomes" id="UP001156691"/>
    </source>
</evidence>